<evidence type="ECO:0000256" key="2">
    <source>
        <dbReference type="SAM" id="Phobius"/>
    </source>
</evidence>
<name>B4JKR9_DROGR</name>
<evidence type="ECO:0000313" key="3">
    <source>
        <dbReference type="EMBL" id="EDW00172.1"/>
    </source>
</evidence>
<dbReference type="EMBL" id="CH916370">
    <property type="protein sequence ID" value="EDW00172.1"/>
    <property type="molecule type" value="Genomic_DNA"/>
</dbReference>
<protein>
    <submittedName>
        <fullName evidence="3">GH12723</fullName>
    </submittedName>
</protein>
<sequence>MNAVNAPPQSIQEVSPSAQQREHNAQHRLGGGGGGYLVLMLMWMQTLTLTLAKARKRCLCNQ</sequence>
<dbReference type="AlphaFoldDB" id="B4JKR9"/>
<dbReference type="InParanoid" id="B4JKR9"/>
<keyword evidence="4" id="KW-1185">Reference proteome</keyword>
<reference evidence="3 4" key="1">
    <citation type="journal article" date="2007" name="Nature">
        <title>Evolution of genes and genomes on the Drosophila phylogeny.</title>
        <authorList>
            <consortium name="Drosophila 12 Genomes Consortium"/>
            <person name="Clark A.G."/>
            <person name="Eisen M.B."/>
            <person name="Smith D.R."/>
            <person name="Bergman C.M."/>
            <person name="Oliver B."/>
            <person name="Markow T.A."/>
            <person name="Kaufman T.C."/>
            <person name="Kellis M."/>
            <person name="Gelbart W."/>
            <person name="Iyer V.N."/>
            <person name="Pollard D.A."/>
            <person name="Sackton T.B."/>
            <person name="Larracuente A.M."/>
            <person name="Singh N.D."/>
            <person name="Abad J.P."/>
            <person name="Abt D.N."/>
            <person name="Adryan B."/>
            <person name="Aguade M."/>
            <person name="Akashi H."/>
            <person name="Anderson W.W."/>
            <person name="Aquadro C.F."/>
            <person name="Ardell D.H."/>
            <person name="Arguello R."/>
            <person name="Artieri C.G."/>
            <person name="Barbash D.A."/>
            <person name="Barker D."/>
            <person name="Barsanti P."/>
            <person name="Batterham P."/>
            <person name="Batzoglou S."/>
            <person name="Begun D."/>
            <person name="Bhutkar A."/>
            <person name="Blanco E."/>
            <person name="Bosak S.A."/>
            <person name="Bradley R.K."/>
            <person name="Brand A.D."/>
            <person name="Brent M.R."/>
            <person name="Brooks A.N."/>
            <person name="Brown R.H."/>
            <person name="Butlin R.K."/>
            <person name="Caggese C."/>
            <person name="Calvi B.R."/>
            <person name="Bernardo de Carvalho A."/>
            <person name="Caspi A."/>
            <person name="Castrezana S."/>
            <person name="Celniker S.E."/>
            <person name="Chang J.L."/>
            <person name="Chapple C."/>
            <person name="Chatterji S."/>
            <person name="Chinwalla A."/>
            <person name="Civetta A."/>
            <person name="Clifton S.W."/>
            <person name="Comeron J.M."/>
            <person name="Costello J.C."/>
            <person name="Coyne J.A."/>
            <person name="Daub J."/>
            <person name="David R.G."/>
            <person name="Delcher A.L."/>
            <person name="Delehaunty K."/>
            <person name="Do C.B."/>
            <person name="Ebling H."/>
            <person name="Edwards K."/>
            <person name="Eickbush T."/>
            <person name="Evans J.D."/>
            <person name="Filipski A."/>
            <person name="Findeiss S."/>
            <person name="Freyhult E."/>
            <person name="Fulton L."/>
            <person name="Fulton R."/>
            <person name="Garcia A.C."/>
            <person name="Gardiner A."/>
            <person name="Garfield D.A."/>
            <person name="Garvin B.E."/>
            <person name="Gibson G."/>
            <person name="Gilbert D."/>
            <person name="Gnerre S."/>
            <person name="Godfrey J."/>
            <person name="Good R."/>
            <person name="Gotea V."/>
            <person name="Gravely B."/>
            <person name="Greenberg A.J."/>
            <person name="Griffiths-Jones S."/>
            <person name="Gross S."/>
            <person name="Guigo R."/>
            <person name="Gustafson E.A."/>
            <person name="Haerty W."/>
            <person name="Hahn M.W."/>
            <person name="Halligan D.L."/>
            <person name="Halpern A.L."/>
            <person name="Halter G.M."/>
            <person name="Han M.V."/>
            <person name="Heger A."/>
            <person name="Hillier L."/>
            <person name="Hinrichs A.S."/>
            <person name="Holmes I."/>
            <person name="Hoskins R.A."/>
            <person name="Hubisz M.J."/>
            <person name="Hultmark D."/>
            <person name="Huntley M.A."/>
            <person name="Jaffe D.B."/>
            <person name="Jagadeeshan S."/>
            <person name="Jeck W.R."/>
            <person name="Johnson J."/>
            <person name="Jones C.D."/>
            <person name="Jordan W.C."/>
            <person name="Karpen G.H."/>
            <person name="Kataoka E."/>
            <person name="Keightley P.D."/>
            <person name="Kheradpour P."/>
            <person name="Kirkness E.F."/>
            <person name="Koerich L.B."/>
            <person name="Kristiansen K."/>
            <person name="Kudrna D."/>
            <person name="Kulathinal R.J."/>
            <person name="Kumar S."/>
            <person name="Kwok R."/>
            <person name="Lander E."/>
            <person name="Langley C.H."/>
            <person name="Lapoint R."/>
            <person name="Lazzaro B.P."/>
            <person name="Lee S.J."/>
            <person name="Levesque L."/>
            <person name="Li R."/>
            <person name="Lin C.F."/>
            <person name="Lin M.F."/>
            <person name="Lindblad-Toh K."/>
            <person name="Llopart A."/>
            <person name="Long M."/>
            <person name="Low L."/>
            <person name="Lozovsky E."/>
            <person name="Lu J."/>
            <person name="Luo M."/>
            <person name="Machado C.A."/>
            <person name="Makalowski W."/>
            <person name="Marzo M."/>
            <person name="Matsuda M."/>
            <person name="Matzkin L."/>
            <person name="McAllister B."/>
            <person name="McBride C.S."/>
            <person name="McKernan B."/>
            <person name="McKernan K."/>
            <person name="Mendez-Lago M."/>
            <person name="Minx P."/>
            <person name="Mollenhauer M.U."/>
            <person name="Montooth K."/>
            <person name="Mount S.M."/>
            <person name="Mu X."/>
            <person name="Myers E."/>
            <person name="Negre B."/>
            <person name="Newfeld S."/>
            <person name="Nielsen R."/>
            <person name="Noor M.A."/>
            <person name="O'Grady P."/>
            <person name="Pachter L."/>
            <person name="Papaceit M."/>
            <person name="Parisi M.J."/>
            <person name="Parisi M."/>
            <person name="Parts L."/>
            <person name="Pedersen J.S."/>
            <person name="Pesole G."/>
            <person name="Phillippy A.M."/>
            <person name="Ponting C.P."/>
            <person name="Pop M."/>
            <person name="Porcelli D."/>
            <person name="Powell J.R."/>
            <person name="Prohaska S."/>
            <person name="Pruitt K."/>
            <person name="Puig M."/>
            <person name="Quesneville H."/>
            <person name="Ram K.R."/>
            <person name="Rand D."/>
            <person name="Rasmussen M.D."/>
            <person name="Reed L.K."/>
            <person name="Reenan R."/>
            <person name="Reily A."/>
            <person name="Remington K.A."/>
            <person name="Rieger T.T."/>
            <person name="Ritchie M.G."/>
            <person name="Robin C."/>
            <person name="Rogers Y.H."/>
            <person name="Rohde C."/>
            <person name="Rozas J."/>
            <person name="Rubenfield M.J."/>
            <person name="Ruiz A."/>
            <person name="Russo S."/>
            <person name="Salzberg S.L."/>
            <person name="Sanchez-Gracia A."/>
            <person name="Saranga D.J."/>
            <person name="Sato H."/>
            <person name="Schaeffer S.W."/>
            <person name="Schatz M.C."/>
            <person name="Schlenke T."/>
            <person name="Schwartz R."/>
            <person name="Segarra C."/>
            <person name="Singh R.S."/>
            <person name="Sirot L."/>
            <person name="Sirota M."/>
            <person name="Sisneros N.B."/>
            <person name="Smith C.D."/>
            <person name="Smith T.F."/>
            <person name="Spieth J."/>
            <person name="Stage D.E."/>
            <person name="Stark A."/>
            <person name="Stephan W."/>
            <person name="Strausberg R.L."/>
            <person name="Strempel S."/>
            <person name="Sturgill D."/>
            <person name="Sutton G."/>
            <person name="Sutton G.G."/>
            <person name="Tao W."/>
            <person name="Teichmann S."/>
            <person name="Tobari Y.N."/>
            <person name="Tomimura Y."/>
            <person name="Tsolas J.M."/>
            <person name="Valente V.L."/>
            <person name="Venter E."/>
            <person name="Venter J.C."/>
            <person name="Vicario S."/>
            <person name="Vieira F.G."/>
            <person name="Vilella A.J."/>
            <person name="Villasante A."/>
            <person name="Walenz B."/>
            <person name="Wang J."/>
            <person name="Wasserman M."/>
            <person name="Watts T."/>
            <person name="Wilson D."/>
            <person name="Wilson R.K."/>
            <person name="Wing R.A."/>
            <person name="Wolfner M.F."/>
            <person name="Wong A."/>
            <person name="Wong G.K."/>
            <person name="Wu C.I."/>
            <person name="Wu G."/>
            <person name="Yamamoto D."/>
            <person name="Yang H.P."/>
            <person name="Yang S.P."/>
            <person name="Yorke J.A."/>
            <person name="Yoshida K."/>
            <person name="Zdobnov E."/>
            <person name="Zhang P."/>
            <person name="Zhang Y."/>
            <person name="Zimin A.V."/>
            <person name="Baldwin J."/>
            <person name="Abdouelleil A."/>
            <person name="Abdulkadir J."/>
            <person name="Abebe A."/>
            <person name="Abera B."/>
            <person name="Abreu J."/>
            <person name="Acer S.C."/>
            <person name="Aftuck L."/>
            <person name="Alexander A."/>
            <person name="An P."/>
            <person name="Anderson E."/>
            <person name="Anderson S."/>
            <person name="Arachi H."/>
            <person name="Azer M."/>
            <person name="Bachantsang P."/>
            <person name="Barry A."/>
            <person name="Bayul T."/>
            <person name="Berlin A."/>
            <person name="Bessette D."/>
            <person name="Bloom T."/>
            <person name="Blye J."/>
            <person name="Boguslavskiy L."/>
            <person name="Bonnet C."/>
            <person name="Boukhgalter B."/>
            <person name="Bourzgui I."/>
            <person name="Brown A."/>
            <person name="Cahill P."/>
            <person name="Channer S."/>
            <person name="Cheshatsang Y."/>
            <person name="Chuda L."/>
            <person name="Citroen M."/>
            <person name="Collymore A."/>
            <person name="Cooke P."/>
            <person name="Costello M."/>
            <person name="D'Aco K."/>
            <person name="Daza R."/>
            <person name="De Haan G."/>
            <person name="DeGray S."/>
            <person name="DeMaso C."/>
            <person name="Dhargay N."/>
            <person name="Dooley K."/>
            <person name="Dooley E."/>
            <person name="Doricent M."/>
            <person name="Dorje P."/>
            <person name="Dorjee K."/>
            <person name="Dupes A."/>
            <person name="Elong R."/>
            <person name="Falk J."/>
            <person name="Farina A."/>
            <person name="Faro S."/>
            <person name="Ferguson D."/>
            <person name="Fisher S."/>
            <person name="Foley C.D."/>
            <person name="Franke A."/>
            <person name="Friedrich D."/>
            <person name="Gadbois L."/>
            <person name="Gearin G."/>
            <person name="Gearin C.R."/>
            <person name="Giannoukos G."/>
            <person name="Goode T."/>
            <person name="Graham J."/>
            <person name="Grandbois E."/>
            <person name="Grewal S."/>
            <person name="Gyaltsen K."/>
            <person name="Hafez N."/>
            <person name="Hagos B."/>
            <person name="Hall J."/>
            <person name="Henson C."/>
            <person name="Hollinger A."/>
            <person name="Honan T."/>
            <person name="Huard M.D."/>
            <person name="Hughes L."/>
            <person name="Hurhula B."/>
            <person name="Husby M.E."/>
            <person name="Kamat A."/>
            <person name="Kanga B."/>
            <person name="Kashin S."/>
            <person name="Khazanovich D."/>
            <person name="Kisner P."/>
            <person name="Lance K."/>
            <person name="Lara M."/>
            <person name="Lee W."/>
            <person name="Lennon N."/>
            <person name="Letendre F."/>
            <person name="LeVine R."/>
            <person name="Lipovsky A."/>
            <person name="Liu X."/>
            <person name="Liu J."/>
            <person name="Liu S."/>
            <person name="Lokyitsang T."/>
            <person name="Lokyitsang Y."/>
            <person name="Lubonja R."/>
            <person name="Lui A."/>
            <person name="MacDonald P."/>
            <person name="Magnisalis V."/>
            <person name="Maru K."/>
            <person name="Matthews C."/>
            <person name="McCusker W."/>
            <person name="McDonough S."/>
            <person name="Mehta T."/>
            <person name="Meldrim J."/>
            <person name="Meneus L."/>
            <person name="Mihai O."/>
            <person name="Mihalev A."/>
            <person name="Mihova T."/>
            <person name="Mittelman R."/>
            <person name="Mlenga V."/>
            <person name="Montmayeur A."/>
            <person name="Mulrain L."/>
            <person name="Navidi A."/>
            <person name="Naylor J."/>
            <person name="Negash T."/>
            <person name="Nguyen T."/>
            <person name="Nguyen N."/>
            <person name="Nicol R."/>
            <person name="Norbu C."/>
            <person name="Norbu N."/>
            <person name="Novod N."/>
            <person name="O'Neill B."/>
            <person name="Osman S."/>
            <person name="Markiewicz E."/>
            <person name="Oyono O.L."/>
            <person name="Patti C."/>
            <person name="Phunkhang P."/>
            <person name="Pierre F."/>
            <person name="Priest M."/>
            <person name="Raghuraman S."/>
            <person name="Rege F."/>
            <person name="Reyes R."/>
            <person name="Rise C."/>
            <person name="Rogov P."/>
            <person name="Ross K."/>
            <person name="Ryan E."/>
            <person name="Settipalli S."/>
            <person name="Shea T."/>
            <person name="Sherpa N."/>
            <person name="Shi L."/>
            <person name="Shih D."/>
            <person name="Sparrow T."/>
            <person name="Spaulding J."/>
            <person name="Stalker J."/>
            <person name="Stange-Thomann N."/>
            <person name="Stavropoulos S."/>
            <person name="Stone C."/>
            <person name="Strader C."/>
            <person name="Tesfaye S."/>
            <person name="Thomson T."/>
            <person name="Thoulutsang Y."/>
            <person name="Thoulutsang D."/>
            <person name="Topham K."/>
            <person name="Topping I."/>
            <person name="Tsamla T."/>
            <person name="Vassiliev H."/>
            <person name="Vo A."/>
            <person name="Wangchuk T."/>
            <person name="Wangdi T."/>
            <person name="Weiand M."/>
            <person name="Wilkinson J."/>
            <person name="Wilson A."/>
            <person name="Yadav S."/>
            <person name="Young G."/>
            <person name="Yu Q."/>
            <person name="Zembek L."/>
            <person name="Zhong D."/>
            <person name="Zimmer A."/>
            <person name="Zwirko Z."/>
            <person name="Jaffe D.B."/>
            <person name="Alvarez P."/>
            <person name="Brockman W."/>
            <person name="Butler J."/>
            <person name="Chin C."/>
            <person name="Gnerre S."/>
            <person name="Grabherr M."/>
            <person name="Kleber M."/>
            <person name="Mauceli E."/>
            <person name="MacCallum I."/>
        </authorList>
    </citation>
    <scope>NUCLEOTIDE SEQUENCE [LARGE SCALE GENOMIC DNA]</scope>
    <source>
        <strain evidence="4">Tucson 15287-2541.00</strain>
    </source>
</reference>
<dbReference type="HOGENOM" id="CLU_2906405_0_0_1"/>
<keyword evidence="2" id="KW-0472">Membrane</keyword>
<dbReference type="Proteomes" id="UP000001070">
    <property type="component" value="Unassembled WGS sequence"/>
</dbReference>
<feature type="compositionally biased region" description="Polar residues" evidence="1">
    <location>
        <begin position="7"/>
        <end position="19"/>
    </location>
</feature>
<feature type="transmembrane region" description="Helical" evidence="2">
    <location>
        <begin position="33"/>
        <end position="52"/>
    </location>
</feature>
<feature type="region of interest" description="Disordered" evidence="1">
    <location>
        <begin position="1"/>
        <end position="28"/>
    </location>
</feature>
<keyword evidence="2" id="KW-0812">Transmembrane</keyword>
<evidence type="ECO:0000313" key="4">
    <source>
        <dbReference type="Proteomes" id="UP000001070"/>
    </source>
</evidence>
<organism evidence="4">
    <name type="scientific">Drosophila grimshawi</name>
    <name type="common">Hawaiian fruit fly</name>
    <name type="synonym">Idiomyia grimshawi</name>
    <dbReference type="NCBI Taxonomy" id="7222"/>
    <lineage>
        <taxon>Eukaryota</taxon>
        <taxon>Metazoa</taxon>
        <taxon>Ecdysozoa</taxon>
        <taxon>Arthropoda</taxon>
        <taxon>Hexapoda</taxon>
        <taxon>Insecta</taxon>
        <taxon>Pterygota</taxon>
        <taxon>Neoptera</taxon>
        <taxon>Endopterygota</taxon>
        <taxon>Diptera</taxon>
        <taxon>Brachycera</taxon>
        <taxon>Muscomorpha</taxon>
        <taxon>Ephydroidea</taxon>
        <taxon>Drosophilidae</taxon>
        <taxon>Drosophila</taxon>
        <taxon>Hawaiian Drosophila</taxon>
    </lineage>
</organism>
<evidence type="ECO:0000256" key="1">
    <source>
        <dbReference type="SAM" id="MobiDB-lite"/>
    </source>
</evidence>
<gene>
    <name evidence="3" type="primary">Dgri\GH12723</name>
    <name evidence="3" type="ORF">Dgri_GH12723</name>
</gene>
<keyword evidence="2" id="KW-1133">Transmembrane helix</keyword>
<accession>B4JKR9</accession>
<proteinExistence type="predicted"/>